<sequence>MQVLGKYNVASFSEIDSRRFSGTSIVSEASNELLGEWINSPVFAPPSCWKFEEDVFNLALENIWLVSVVSTPQFLTYKLVGRLIFKGGSIDRHLISKAEDGKKNQRLVKFNRLVLKATRLTWPNEEWLRRLWLSEKLCCYGGLKRLIDAMSHLNPIAIRSVTKVKLAMRI</sequence>
<gene>
    <name evidence="1" type="ORF">DY000_02060496</name>
</gene>
<proteinExistence type="predicted"/>
<dbReference type="Proteomes" id="UP000266723">
    <property type="component" value="Unassembled WGS sequence"/>
</dbReference>
<organism evidence="1 2">
    <name type="scientific">Brassica cretica</name>
    <name type="common">Mustard</name>
    <dbReference type="NCBI Taxonomy" id="69181"/>
    <lineage>
        <taxon>Eukaryota</taxon>
        <taxon>Viridiplantae</taxon>
        <taxon>Streptophyta</taxon>
        <taxon>Embryophyta</taxon>
        <taxon>Tracheophyta</taxon>
        <taxon>Spermatophyta</taxon>
        <taxon>Magnoliopsida</taxon>
        <taxon>eudicotyledons</taxon>
        <taxon>Gunneridae</taxon>
        <taxon>Pentapetalae</taxon>
        <taxon>rosids</taxon>
        <taxon>malvids</taxon>
        <taxon>Brassicales</taxon>
        <taxon>Brassicaceae</taxon>
        <taxon>Brassiceae</taxon>
        <taxon>Brassica</taxon>
    </lineage>
</organism>
<protein>
    <submittedName>
        <fullName evidence="1">Uncharacterized protein</fullName>
    </submittedName>
</protein>
<accession>A0ABQ7AQT0</accession>
<keyword evidence="2" id="KW-1185">Reference proteome</keyword>
<evidence type="ECO:0000313" key="2">
    <source>
        <dbReference type="Proteomes" id="UP000266723"/>
    </source>
</evidence>
<dbReference type="EMBL" id="QGKV02001556">
    <property type="protein sequence ID" value="KAF3516507.1"/>
    <property type="molecule type" value="Genomic_DNA"/>
</dbReference>
<name>A0ABQ7AQT0_BRACR</name>
<reference evidence="1 2" key="1">
    <citation type="journal article" date="2020" name="BMC Genomics">
        <title>Intraspecific diversification of the crop wild relative Brassica cretica Lam. using demographic model selection.</title>
        <authorList>
            <person name="Kioukis A."/>
            <person name="Michalopoulou V.A."/>
            <person name="Briers L."/>
            <person name="Pirintsos S."/>
            <person name="Studholme D.J."/>
            <person name="Pavlidis P."/>
            <person name="Sarris P.F."/>
        </authorList>
    </citation>
    <scope>NUCLEOTIDE SEQUENCE [LARGE SCALE GENOMIC DNA]</scope>
    <source>
        <strain evidence="2">cv. PFS-1207/04</strain>
    </source>
</reference>
<evidence type="ECO:0000313" key="1">
    <source>
        <dbReference type="EMBL" id="KAF3516507.1"/>
    </source>
</evidence>
<comment type="caution">
    <text evidence="1">The sequence shown here is derived from an EMBL/GenBank/DDBJ whole genome shotgun (WGS) entry which is preliminary data.</text>
</comment>